<gene>
    <name evidence="1" type="ORF">METZ01_LOCUS361201</name>
</gene>
<dbReference type="AlphaFoldDB" id="A0A382SGN7"/>
<proteinExistence type="predicted"/>
<accession>A0A382SGN7</accession>
<reference evidence="1" key="1">
    <citation type="submission" date="2018-05" db="EMBL/GenBank/DDBJ databases">
        <authorList>
            <person name="Lanie J.A."/>
            <person name="Ng W.-L."/>
            <person name="Kazmierczak K.M."/>
            <person name="Andrzejewski T.M."/>
            <person name="Davidsen T.M."/>
            <person name="Wayne K.J."/>
            <person name="Tettelin H."/>
            <person name="Glass J.I."/>
            <person name="Rusch D."/>
            <person name="Podicherti R."/>
            <person name="Tsui H.-C.T."/>
            <person name="Winkler M.E."/>
        </authorList>
    </citation>
    <scope>NUCLEOTIDE SEQUENCE</scope>
</reference>
<dbReference type="EMBL" id="UINC01128538">
    <property type="protein sequence ID" value="SVD08347.1"/>
    <property type="molecule type" value="Genomic_DNA"/>
</dbReference>
<organism evidence="1">
    <name type="scientific">marine metagenome</name>
    <dbReference type="NCBI Taxonomy" id="408172"/>
    <lineage>
        <taxon>unclassified sequences</taxon>
        <taxon>metagenomes</taxon>
        <taxon>ecological metagenomes</taxon>
    </lineage>
</organism>
<protein>
    <submittedName>
        <fullName evidence="1">Uncharacterized protein</fullName>
    </submittedName>
</protein>
<evidence type="ECO:0000313" key="1">
    <source>
        <dbReference type="EMBL" id="SVD08347.1"/>
    </source>
</evidence>
<name>A0A382SGN7_9ZZZZ</name>
<sequence>MRGSSYELAKYISSRIAIEEEMVSVDIDLDNDLYDKIVAHLETSDPNIISQWISEAIKIVITEYIEKEGGR</sequence>